<gene>
    <name evidence="1" type="ORF">DCF25_06195</name>
</gene>
<organism evidence="1 2">
    <name type="scientific">Leptolyngbya foveolarum</name>
    <dbReference type="NCBI Taxonomy" id="47253"/>
    <lineage>
        <taxon>Bacteria</taxon>
        <taxon>Bacillati</taxon>
        <taxon>Cyanobacteriota</taxon>
        <taxon>Cyanophyceae</taxon>
        <taxon>Leptolyngbyales</taxon>
        <taxon>Leptolyngbyaceae</taxon>
        <taxon>Leptolyngbya group</taxon>
        <taxon>Leptolyngbya</taxon>
    </lineage>
</organism>
<dbReference type="EMBL" id="QBMC01000027">
    <property type="protein sequence ID" value="PZO20688.1"/>
    <property type="molecule type" value="Genomic_DNA"/>
</dbReference>
<reference evidence="1 2" key="2">
    <citation type="submission" date="2018-06" db="EMBL/GenBank/DDBJ databases">
        <title>Metagenomic assembly of (sub)arctic Cyanobacteria and their associated microbiome from non-axenic cultures.</title>
        <authorList>
            <person name="Baurain D."/>
        </authorList>
    </citation>
    <scope>NUCLEOTIDE SEQUENCE [LARGE SCALE GENOMIC DNA]</scope>
    <source>
        <strain evidence="1">ULC129bin1</strain>
    </source>
</reference>
<protein>
    <recommendedName>
        <fullName evidence="3">PD-(D/E)XK nuclease family protein</fullName>
    </recommendedName>
</protein>
<name>A0A2W4WN15_9CYAN</name>
<proteinExistence type="predicted"/>
<comment type="caution">
    <text evidence="1">The sequence shown here is derived from an EMBL/GenBank/DDBJ whole genome shotgun (WGS) entry which is preliminary data.</text>
</comment>
<dbReference type="Pfam" id="PF14281">
    <property type="entry name" value="PDDEXK_4"/>
    <property type="match status" value="1"/>
</dbReference>
<dbReference type="InterPro" id="IPR029470">
    <property type="entry name" value="PDDEXK_4"/>
</dbReference>
<dbReference type="AlphaFoldDB" id="A0A2W4WN15"/>
<dbReference type="Proteomes" id="UP000249354">
    <property type="component" value="Unassembled WGS sequence"/>
</dbReference>
<sequence>MLSTAIARAKISPLSALEINLADLSDVEVRREWRYIDLLIYSPRNRWVIAIENKVDSGERPNQLKNYEHVVDTEFSNCEKKAFLYLTREGDEASQENWRSLSYGTIADILENITAEHSLSISNDVRMLVRHYINLIRRHLVNDSEIAQLCRKIYRQHHQALNLIYEHRPDLQLEIADFLKTLIEETEGIEQEDSNKFFIRCVPTDWDKLSLQKTCNVPWTNSHRLVMFEFFNYADRLEFKLTIGPGEYANKKAIYDTVEKLNISGSIRSKLIPDGWSPLFCQNVLTSSDYFEEDWKDIQSKIREFWQRFLNIEKHQICAALDEIRMPLSVSILEESLHPHKISREAMLQ</sequence>
<evidence type="ECO:0000313" key="1">
    <source>
        <dbReference type="EMBL" id="PZO20688.1"/>
    </source>
</evidence>
<reference evidence="2" key="1">
    <citation type="submission" date="2018-04" db="EMBL/GenBank/DDBJ databases">
        <authorList>
            <person name="Cornet L."/>
        </authorList>
    </citation>
    <scope>NUCLEOTIDE SEQUENCE [LARGE SCALE GENOMIC DNA]</scope>
</reference>
<evidence type="ECO:0008006" key="3">
    <source>
        <dbReference type="Google" id="ProtNLM"/>
    </source>
</evidence>
<evidence type="ECO:0000313" key="2">
    <source>
        <dbReference type="Proteomes" id="UP000249354"/>
    </source>
</evidence>
<accession>A0A2W4WN15</accession>